<keyword evidence="2" id="KW-1185">Reference proteome</keyword>
<proteinExistence type="predicted"/>
<reference evidence="2" key="1">
    <citation type="journal article" date="2007" name="Nature">
        <title>The grapevine genome sequence suggests ancestral hexaploidization in major angiosperm phyla.</title>
        <authorList>
            <consortium name="The French-Italian Public Consortium for Grapevine Genome Characterization."/>
            <person name="Jaillon O."/>
            <person name="Aury J.-M."/>
            <person name="Noel B."/>
            <person name="Policriti A."/>
            <person name="Clepet C."/>
            <person name="Casagrande A."/>
            <person name="Choisne N."/>
            <person name="Aubourg S."/>
            <person name="Vitulo N."/>
            <person name="Jubin C."/>
            <person name="Vezzi A."/>
            <person name="Legeai F."/>
            <person name="Hugueney P."/>
            <person name="Dasilva C."/>
            <person name="Horner D."/>
            <person name="Mica E."/>
            <person name="Jublot D."/>
            <person name="Poulain J."/>
            <person name="Bruyere C."/>
            <person name="Billault A."/>
            <person name="Segurens B."/>
            <person name="Gouyvenoux M."/>
            <person name="Ugarte E."/>
            <person name="Cattonaro F."/>
            <person name="Anthouard V."/>
            <person name="Vico V."/>
            <person name="Del Fabbro C."/>
            <person name="Alaux M."/>
            <person name="Di Gaspero G."/>
            <person name="Dumas V."/>
            <person name="Felice N."/>
            <person name="Paillard S."/>
            <person name="Juman I."/>
            <person name="Moroldo M."/>
            <person name="Scalabrin S."/>
            <person name="Canaguier A."/>
            <person name="Le Clainche I."/>
            <person name="Malacrida G."/>
            <person name="Durand E."/>
            <person name="Pesole G."/>
            <person name="Laucou V."/>
            <person name="Chatelet P."/>
            <person name="Merdinoglu D."/>
            <person name="Delledonne M."/>
            <person name="Pezzotti M."/>
            <person name="Lecharny A."/>
            <person name="Scarpelli C."/>
            <person name="Artiguenave F."/>
            <person name="Pe M.E."/>
            <person name="Valle G."/>
            <person name="Morgante M."/>
            <person name="Caboche M."/>
            <person name="Adam-Blondon A.-F."/>
            <person name="Weissenbach J."/>
            <person name="Quetier F."/>
            <person name="Wincker P."/>
        </authorList>
    </citation>
    <scope>NUCLEOTIDE SEQUENCE [LARGE SCALE GENOMIC DNA]</scope>
    <source>
        <strain evidence="2">cv. Pinot noir / PN40024</strain>
    </source>
</reference>
<evidence type="ECO:0000313" key="1">
    <source>
        <dbReference type="EMBL" id="CBI17015.3"/>
    </source>
</evidence>
<dbReference type="Proteomes" id="UP000009183">
    <property type="component" value="Chromosome 18"/>
</dbReference>
<dbReference type="InParanoid" id="D7SMY6"/>
<protein>
    <submittedName>
        <fullName evidence="1">Uncharacterized protein</fullName>
    </submittedName>
</protein>
<sequence length="109" mass="12285">MLRTATYSRLLKLEDQGKTESTSTAIIGSIKRFQKSITSGDDAPAMILGICKLSKHPWPPFLPGHAWPPLVWATFEPRVPLPLFHSCLVFINNLSHSYFSNLFQILAFK</sequence>
<dbReference type="PaxDb" id="29760-VIT_18s0089g00530.t01"/>
<gene>
    <name evidence="1" type="ordered locus">VIT_18s0089g00530</name>
</gene>
<name>D7SMY6_VITVI</name>
<accession>D7SMY6</accession>
<dbReference type="EMBL" id="FN594956">
    <property type="protein sequence ID" value="CBI17015.3"/>
    <property type="molecule type" value="Genomic_DNA"/>
</dbReference>
<organism evidence="1 2">
    <name type="scientific">Vitis vinifera</name>
    <name type="common">Grape</name>
    <dbReference type="NCBI Taxonomy" id="29760"/>
    <lineage>
        <taxon>Eukaryota</taxon>
        <taxon>Viridiplantae</taxon>
        <taxon>Streptophyta</taxon>
        <taxon>Embryophyta</taxon>
        <taxon>Tracheophyta</taxon>
        <taxon>Spermatophyta</taxon>
        <taxon>Magnoliopsida</taxon>
        <taxon>eudicotyledons</taxon>
        <taxon>Gunneridae</taxon>
        <taxon>Pentapetalae</taxon>
        <taxon>rosids</taxon>
        <taxon>Vitales</taxon>
        <taxon>Vitaceae</taxon>
        <taxon>Viteae</taxon>
        <taxon>Vitis</taxon>
    </lineage>
</organism>
<dbReference type="AlphaFoldDB" id="D7SMY6"/>
<evidence type="ECO:0000313" key="2">
    <source>
        <dbReference type="Proteomes" id="UP000009183"/>
    </source>
</evidence>
<dbReference type="HOGENOM" id="CLU_2188793_0_0_1"/>